<evidence type="ECO:0000256" key="1">
    <source>
        <dbReference type="ARBA" id="ARBA00004395"/>
    </source>
</evidence>
<feature type="compositionally biased region" description="Low complexity" evidence="8">
    <location>
        <begin position="246"/>
        <end position="259"/>
    </location>
</feature>
<dbReference type="InterPro" id="IPR033370">
    <property type="entry name" value="COG1"/>
</dbReference>
<dbReference type="GO" id="GO:0000139">
    <property type="term" value="C:Golgi membrane"/>
    <property type="evidence" value="ECO:0007669"/>
    <property type="project" value="UniProtKB-SubCell"/>
</dbReference>
<evidence type="ECO:0000313" key="9">
    <source>
        <dbReference type="EMBL" id="JAT18503.1"/>
    </source>
</evidence>
<dbReference type="PANTHER" id="PTHR31658">
    <property type="entry name" value="CONSERVED OLIGOMERIC GOLGI COMPLEX SUBUNIT 1"/>
    <property type="match status" value="1"/>
</dbReference>
<evidence type="ECO:0000256" key="7">
    <source>
        <dbReference type="ARBA" id="ARBA00023136"/>
    </source>
</evidence>
<dbReference type="PANTHER" id="PTHR31658:SF0">
    <property type="entry name" value="CONSERVED OLIGOMERIC GOLGI COMPLEX SUBUNIT 1"/>
    <property type="match status" value="1"/>
</dbReference>
<keyword evidence="4" id="KW-0813">Transport</keyword>
<dbReference type="EMBL" id="GEBQ01021474">
    <property type="protein sequence ID" value="JAT18503.1"/>
    <property type="molecule type" value="Transcribed_RNA"/>
</dbReference>
<comment type="similarity">
    <text evidence="2">Belongs to the COG1 family.</text>
</comment>
<gene>
    <name evidence="9" type="ORF">g.17540</name>
</gene>
<reference evidence="9" key="1">
    <citation type="submission" date="2015-11" db="EMBL/GenBank/DDBJ databases">
        <title>De novo transcriptome assembly of four potential Pierce s Disease insect vectors from Arizona vineyards.</title>
        <authorList>
            <person name="Tassone E.E."/>
        </authorList>
    </citation>
    <scope>NUCLEOTIDE SEQUENCE</scope>
</reference>
<evidence type="ECO:0000256" key="4">
    <source>
        <dbReference type="ARBA" id="ARBA00022448"/>
    </source>
</evidence>
<dbReference type="GO" id="GO:0017119">
    <property type="term" value="C:Golgi transport complex"/>
    <property type="evidence" value="ECO:0007669"/>
    <property type="project" value="InterPro"/>
</dbReference>
<evidence type="ECO:0000256" key="2">
    <source>
        <dbReference type="ARBA" id="ARBA00006653"/>
    </source>
</evidence>
<keyword evidence="7" id="KW-0472">Membrane</keyword>
<dbReference type="AlphaFoldDB" id="A0A1B6L440"/>
<evidence type="ECO:0000256" key="6">
    <source>
        <dbReference type="ARBA" id="ARBA00023034"/>
    </source>
</evidence>
<evidence type="ECO:0000256" key="8">
    <source>
        <dbReference type="SAM" id="MobiDB-lite"/>
    </source>
</evidence>
<keyword evidence="6" id="KW-0333">Golgi apparatus</keyword>
<keyword evidence="5" id="KW-0653">Protein transport</keyword>
<protein>
    <recommendedName>
        <fullName evidence="3">Conserved oligomeric Golgi complex subunit 1</fullName>
    </recommendedName>
</protein>
<organism evidence="9">
    <name type="scientific">Graphocephala atropunctata</name>
    <dbReference type="NCBI Taxonomy" id="36148"/>
    <lineage>
        <taxon>Eukaryota</taxon>
        <taxon>Metazoa</taxon>
        <taxon>Ecdysozoa</taxon>
        <taxon>Arthropoda</taxon>
        <taxon>Hexapoda</taxon>
        <taxon>Insecta</taxon>
        <taxon>Pterygota</taxon>
        <taxon>Neoptera</taxon>
        <taxon>Paraneoptera</taxon>
        <taxon>Hemiptera</taxon>
        <taxon>Auchenorrhyncha</taxon>
        <taxon>Membracoidea</taxon>
        <taxon>Cicadellidae</taxon>
        <taxon>Cicadellinae</taxon>
        <taxon>Cicadellini</taxon>
        <taxon>Graphocephala</taxon>
    </lineage>
</organism>
<sequence length="280" mass="30474">MSWQESLSLIQSECMAVYQVWLSLASGRVLAHVTKTLASVVPDLHSIPQWEEITIEEEGETGEKLQSVLKVPCSASLNLQNALHNLTSVIGHVAVPKQISEQLVGSVLISILDKYNENFDNNLTQTQYLQMLLDVKYVAHLFNTISSKDLKDKSQDVTTKMESKIDPFDLNVFMPYINDNVKRTAFQTQALLGVSGTSAGHTVSSHSSEQPSVLALSSSATTWFPLLHITAPRTSLTPAKPKGKKSVSTPSAVTPSTDSGTKPTSTSSSFFGVMATDWFG</sequence>
<dbReference type="GO" id="GO:0006891">
    <property type="term" value="P:intra-Golgi vesicle-mediated transport"/>
    <property type="evidence" value="ECO:0007669"/>
    <property type="project" value="InterPro"/>
</dbReference>
<proteinExistence type="inferred from homology"/>
<evidence type="ECO:0000256" key="3">
    <source>
        <dbReference type="ARBA" id="ARBA00020978"/>
    </source>
</evidence>
<evidence type="ECO:0000256" key="5">
    <source>
        <dbReference type="ARBA" id="ARBA00022927"/>
    </source>
</evidence>
<feature type="region of interest" description="Disordered" evidence="8">
    <location>
        <begin position="235"/>
        <end position="267"/>
    </location>
</feature>
<accession>A0A1B6L440</accession>
<comment type="subcellular location">
    <subcellularLocation>
        <location evidence="1">Golgi apparatus membrane</location>
        <topology evidence="1">Peripheral membrane protein</topology>
    </subcellularLocation>
</comment>
<name>A0A1B6L440_9HEMI</name>
<dbReference type="GO" id="GO:0015031">
    <property type="term" value="P:protein transport"/>
    <property type="evidence" value="ECO:0007669"/>
    <property type="project" value="UniProtKB-KW"/>
</dbReference>